<proteinExistence type="predicted"/>
<dbReference type="EMBL" id="QGKY02000164">
    <property type="protein sequence ID" value="KAF2594988.1"/>
    <property type="molecule type" value="Genomic_DNA"/>
</dbReference>
<name>A0A8S9KN76_BRACR</name>
<dbReference type="AlphaFoldDB" id="A0A8S9KN76"/>
<gene>
    <name evidence="2" type="ORF">F2Q70_00042330</name>
</gene>
<feature type="region of interest" description="Disordered" evidence="1">
    <location>
        <begin position="111"/>
        <end position="137"/>
    </location>
</feature>
<organism evidence="2">
    <name type="scientific">Brassica cretica</name>
    <name type="common">Mustard</name>
    <dbReference type="NCBI Taxonomy" id="69181"/>
    <lineage>
        <taxon>Eukaryota</taxon>
        <taxon>Viridiplantae</taxon>
        <taxon>Streptophyta</taxon>
        <taxon>Embryophyta</taxon>
        <taxon>Tracheophyta</taxon>
        <taxon>Spermatophyta</taxon>
        <taxon>Magnoliopsida</taxon>
        <taxon>eudicotyledons</taxon>
        <taxon>Gunneridae</taxon>
        <taxon>Pentapetalae</taxon>
        <taxon>rosids</taxon>
        <taxon>malvids</taxon>
        <taxon>Brassicales</taxon>
        <taxon>Brassicaceae</taxon>
        <taxon>Brassiceae</taxon>
        <taxon>Brassica</taxon>
    </lineage>
</organism>
<sequence length="162" mass="18559">MKMEAVKKSTTTEPLRAFDSASDEARRVGLEGMLRWAFKVRRLSSSIEVGIQKWYDFTMDKFTHCHAWMNHWCIRSCWPSRELNLYAVFVSSTSSLTGYFSMMEAVKKSTTAEPLRASDSASHERSKSKKSGTRRNAPLGIQSKKTQFLHRVLLVSPGTFLW</sequence>
<reference evidence="2" key="1">
    <citation type="submission" date="2019-12" db="EMBL/GenBank/DDBJ databases">
        <title>Genome sequencing and annotation of Brassica cretica.</title>
        <authorList>
            <person name="Studholme D.J."/>
            <person name="Sarris P.F."/>
        </authorList>
    </citation>
    <scope>NUCLEOTIDE SEQUENCE</scope>
    <source>
        <strain evidence="2">PFS-102/07</strain>
        <tissue evidence="2">Leaf</tissue>
    </source>
</reference>
<protein>
    <submittedName>
        <fullName evidence="2">Uncharacterized protein</fullName>
    </submittedName>
</protein>
<accession>A0A8S9KN76</accession>
<evidence type="ECO:0000256" key="1">
    <source>
        <dbReference type="SAM" id="MobiDB-lite"/>
    </source>
</evidence>
<evidence type="ECO:0000313" key="2">
    <source>
        <dbReference type="EMBL" id="KAF2594988.1"/>
    </source>
</evidence>
<comment type="caution">
    <text evidence="2">The sequence shown here is derived from an EMBL/GenBank/DDBJ whole genome shotgun (WGS) entry which is preliminary data.</text>
</comment>